<keyword evidence="1" id="KW-1133">Transmembrane helix</keyword>
<keyword evidence="3" id="KW-1185">Reference proteome</keyword>
<dbReference type="EMBL" id="CP035485">
    <property type="protein sequence ID" value="QDI90232.1"/>
    <property type="molecule type" value="Genomic_DNA"/>
</dbReference>
<protein>
    <submittedName>
        <fullName evidence="2">Uncharacterized protein</fullName>
    </submittedName>
</protein>
<name>A0A514LEF4_9BACI</name>
<reference evidence="3" key="1">
    <citation type="submission" date="2019-01" db="EMBL/GenBank/DDBJ databases">
        <title>Genomic analysis of Salicibibacter sp. NKC3-5.</title>
        <authorList>
            <person name="Oh Y.J."/>
        </authorList>
    </citation>
    <scope>NUCLEOTIDE SEQUENCE [LARGE SCALE GENOMIC DNA]</scope>
    <source>
        <strain evidence="3">NKC3-5</strain>
    </source>
</reference>
<evidence type="ECO:0000313" key="3">
    <source>
        <dbReference type="Proteomes" id="UP000319756"/>
    </source>
</evidence>
<dbReference type="OrthoDB" id="2299190at2"/>
<proteinExistence type="predicted"/>
<gene>
    <name evidence="2" type="ORF">EPH95_02805</name>
</gene>
<dbReference type="KEGG" id="sale:EPH95_02805"/>
<feature type="transmembrane region" description="Helical" evidence="1">
    <location>
        <begin position="6"/>
        <end position="25"/>
    </location>
</feature>
<keyword evidence="1" id="KW-0812">Transmembrane</keyword>
<accession>A0A514LEF4</accession>
<feature type="transmembrane region" description="Helical" evidence="1">
    <location>
        <begin position="46"/>
        <end position="67"/>
    </location>
</feature>
<evidence type="ECO:0000313" key="2">
    <source>
        <dbReference type="EMBL" id="QDI90232.1"/>
    </source>
</evidence>
<keyword evidence="1" id="KW-0472">Membrane</keyword>
<dbReference type="RefSeq" id="WP_142087152.1">
    <property type="nucleotide sequence ID" value="NZ_CP035485.1"/>
</dbReference>
<sequence length="147" mass="16129">MGWIILLWVAAIAIIGACIFGFVNWKNKGQTVGERFRNGNKKTAKNYVLLGVAAVVLIGGIVATIPLTNTESFQRTLSSIQSEFDGGIEREITVYSEGGEEIFSTEGSFDIEHSNDRLRWVDEQGNVQIVYLGRSATAVVSEKGEEE</sequence>
<dbReference type="Proteomes" id="UP000319756">
    <property type="component" value="Chromosome"/>
</dbReference>
<evidence type="ECO:0000256" key="1">
    <source>
        <dbReference type="SAM" id="Phobius"/>
    </source>
</evidence>
<organism evidence="2 3">
    <name type="scientific">Salicibibacter halophilus</name>
    <dbReference type="NCBI Taxonomy" id="2502791"/>
    <lineage>
        <taxon>Bacteria</taxon>
        <taxon>Bacillati</taxon>
        <taxon>Bacillota</taxon>
        <taxon>Bacilli</taxon>
        <taxon>Bacillales</taxon>
        <taxon>Bacillaceae</taxon>
        <taxon>Salicibibacter</taxon>
    </lineage>
</organism>
<dbReference type="AlphaFoldDB" id="A0A514LEF4"/>